<dbReference type="Gene3D" id="1.10.3330.10">
    <property type="entry name" value="Oxo-4-hydroxy-4-carboxy-5-ureidoimidazoline decarboxylase"/>
    <property type="match status" value="1"/>
</dbReference>
<keyword evidence="4" id="KW-0659">Purine metabolism</keyword>
<feature type="domain" description="Oxo-4-hydroxy-4-carboxy-5-ureidoimidazoline decarboxylase" evidence="7">
    <location>
        <begin position="7"/>
        <end position="160"/>
    </location>
</feature>
<dbReference type="Pfam" id="PF09349">
    <property type="entry name" value="OHCU_decarbox"/>
    <property type="match status" value="1"/>
</dbReference>
<comment type="pathway">
    <text evidence="2">Purine metabolism; urate degradation; (S)-allantoin from urate: step 3/3.</text>
</comment>
<comment type="caution">
    <text evidence="8">The sequence shown here is derived from an EMBL/GenBank/DDBJ whole genome shotgun (WGS) entry which is preliminary data.</text>
</comment>
<evidence type="ECO:0000256" key="6">
    <source>
        <dbReference type="ARBA" id="ARBA00023239"/>
    </source>
</evidence>
<dbReference type="RefSeq" id="WP_283715509.1">
    <property type="nucleotide sequence ID" value="NZ_JASJND010000004.1"/>
</dbReference>
<dbReference type="InterPro" id="IPR018020">
    <property type="entry name" value="OHCU_decarboxylase"/>
</dbReference>
<dbReference type="SUPFAM" id="SSF158694">
    <property type="entry name" value="UraD-Like"/>
    <property type="match status" value="1"/>
</dbReference>
<keyword evidence="6 8" id="KW-0456">Lyase</keyword>
<dbReference type="GO" id="GO:0051997">
    <property type="term" value="F:2-oxo-4-hydroxy-4-carboxy-5-ureidoimidazoline decarboxylase activity"/>
    <property type="evidence" value="ECO:0007669"/>
    <property type="project" value="UniProtKB-EC"/>
</dbReference>
<organism evidence="8 9">
    <name type="scientific">Microbacterium dauci</name>
    <dbReference type="NCBI Taxonomy" id="3048008"/>
    <lineage>
        <taxon>Bacteria</taxon>
        <taxon>Bacillati</taxon>
        <taxon>Actinomycetota</taxon>
        <taxon>Actinomycetes</taxon>
        <taxon>Micrococcales</taxon>
        <taxon>Microbacteriaceae</taxon>
        <taxon>Microbacterium</taxon>
    </lineage>
</organism>
<keyword evidence="5" id="KW-0210">Decarboxylase</keyword>
<evidence type="ECO:0000313" key="8">
    <source>
        <dbReference type="EMBL" id="MDJ1113977.1"/>
    </source>
</evidence>
<protein>
    <recommendedName>
        <fullName evidence="3">2-oxo-4-hydroxy-4-carboxy-5-ureidoimidazoline decarboxylase</fullName>
        <ecNumber evidence="3">4.1.1.97</ecNumber>
    </recommendedName>
</protein>
<comment type="catalytic activity">
    <reaction evidence="1">
        <text>5-hydroxy-2-oxo-4-ureido-2,5-dihydro-1H-imidazole-5-carboxylate + H(+) = (S)-allantoin + CO2</text>
        <dbReference type="Rhea" id="RHEA:26301"/>
        <dbReference type="ChEBI" id="CHEBI:15378"/>
        <dbReference type="ChEBI" id="CHEBI:15678"/>
        <dbReference type="ChEBI" id="CHEBI:16526"/>
        <dbReference type="ChEBI" id="CHEBI:58639"/>
        <dbReference type="EC" id="4.1.1.97"/>
    </reaction>
</comment>
<dbReference type="NCBIfam" id="TIGR03180">
    <property type="entry name" value="UraD_2"/>
    <property type="match status" value="1"/>
</dbReference>
<evidence type="ECO:0000256" key="5">
    <source>
        <dbReference type="ARBA" id="ARBA00022793"/>
    </source>
</evidence>
<dbReference type="EMBL" id="JASJND010000004">
    <property type="protein sequence ID" value="MDJ1113977.1"/>
    <property type="molecule type" value="Genomic_DNA"/>
</dbReference>
<evidence type="ECO:0000256" key="3">
    <source>
        <dbReference type="ARBA" id="ARBA00012257"/>
    </source>
</evidence>
<sequence>MHLTEFNAMDADTATSTVAVWAAVPAWASAIVAARPYASVDALVAHADGLARQWDAADLDAALAHHPRIGQRVAGASAEATHSRSEQSAMAVASDGIAADMAAANAAYEERFGRVFLIRAAGRSAEEMLAEARRRLGNDDPAESAEALTQLREIALLRLRSTVTEDDR</sequence>
<dbReference type="EC" id="4.1.1.97" evidence="3"/>
<evidence type="ECO:0000256" key="1">
    <source>
        <dbReference type="ARBA" id="ARBA00001163"/>
    </source>
</evidence>
<keyword evidence="9" id="KW-1185">Reference proteome</keyword>
<accession>A0ABT6ZCU6</accession>
<dbReference type="InterPro" id="IPR036778">
    <property type="entry name" value="OHCU_decarboxylase_sf"/>
</dbReference>
<evidence type="ECO:0000259" key="7">
    <source>
        <dbReference type="Pfam" id="PF09349"/>
    </source>
</evidence>
<evidence type="ECO:0000313" key="9">
    <source>
        <dbReference type="Proteomes" id="UP001321481"/>
    </source>
</evidence>
<reference evidence="8 9" key="1">
    <citation type="submission" date="2023-05" db="EMBL/GenBank/DDBJ databases">
        <title>Microbacterium dauci sp.nov., Isolated from Carrot Rhizosphere Soil.</title>
        <authorList>
            <person name="Xiao Z."/>
            <person name="Zheng J."/>
        </authorList>
    </citation>
    <scope>NUCLEOTIDE SEQUENCE [LARGE SCALE GENOMIC DNA]</scope>
    <source>
        <strain evidence="8 9">LX3-4</strain>
    </source>
</reference>
<evidence type="ECO:0000256" key="4">
    <source>
        <dbReference type="ARBA" id="ARBA00022631"/>
    </source>
</evidence>
<evidence type="ECO:0000256" key="2">
    <source>
        <dbReference type="ARBA" id="ARBA00004754"/>
    </source>
</evidence>
<name>A0ABT6ZCU6_9MICO</name>
<dbReference type="Proteomes" id="UP001321481">
    <property type="component" value="Unassembled WGS sequence"/>
</dbReference>
<dbReference type="InterPro" id="IPR017595">
    <property type="entry name" value="OHCU_decarboxylase-2"/>
</dbReference>
<proteinExistence type="predicted"/>
<dbReference type="NCBIfam" id="NF010372">
    <property type="entry name" value="PRK13798.1"/>
    <property type="match status" value="1"/>
</dbReference>
<dbReference type="PANTHER" id="PTHR43466:SF1">
    <property type="entry name" value="2-OXO-4-HYDROXY-4-CARBOXY-5-UREIDOIMIDAZOLINE DECARBOXYLASE-RELATED"/>
    <property type="match status" value="1"/>
</dbReference>
<gene>
    <name evidence="8" type="primary">uraD</name>
    <name evidence="8" type="ORF">QNI14_05885</name>
</gene>
<dbReference type="PANTHER" id="PTHR43466">
    <property type="entry name" value="2-OXO-4-HYDROXY-4-CARBOXY-5-UREIDOIMIDAZOLINE DECARBOXYLASE-RELATED"/>
    <property type="match status" value="1"/>
</dbReference>